<dbReference type="InterPro" id="IPR037401">
    <property type="entry name" value="SnoaL-like"/>
</dbReference>
<evidence type="ECO:0000313" key="3">
    <source>
        <dbReference type="Proteomes" id="UP001370348"/>
    </source>
</evidence>
<evidence type="ECO:0000313" key="2">
    <source>
        <dbReference type="EMBL" id="WXB19426.1"/>
    </source>
</evidence>
<dbReference type="RefSeq" id="WP_394829043.1">
    <property type="nucleotide sequence ID" value="NZ_CP089984.1"/>
</dbReference>
<dbReference type="SUPFAM" id="SSF54427">
    <property type="entry name" value="NTF2-like"/>
    <property type="match status" value="1"/>
</dbReference>
<protein>
    <submittedName>
        <fullName evidence="2">Nuclear transport factor 2 family protein</fullName>
    </submittedName>
</protein>
<accession>A0ABZ2MA87</accession>
<organism evidence="2 3">
    <name type="scientific">Pendulispora albinea</name>
    <dbReference type="NCBI Taxonomy" id="2741071"/>
    <lineage>
        <taxon>Bacteria</taxon>
        <taxon>Pseudomonadati</taxon>
        <taxon>Myxococcota</taxon>
        <taxon>Myxococcia</taxon>
        <taxon>Myxococcales</taxon>
        <taxon>Sorangiineae</taxon>
        <taxon>Pendulisporaceae</taxon>
        <taxon>Pendulispora</taxon>
    </lineage>
</organism>
<dbReference type="InterPro" id="IPR032710">
    <property type="entry name" value="NTF2-like_dom_sf"/>
</dbReference>
<feature type="domain" description="SnoaL-like" evidence="1">
    <location>
        <begin position="18"/>
        <end position="114"/>
    </location>
</feature>
<proteinExistence type="predicted"/>
<dbReference type="Gene3D" id="3.10.450.50">
    <property type="match status" value="1"/>
</dbReference>
<name>A0ABZ2MA87_9BACT</name>
<gene>
    <name evidence="2" type="ORF">LZC94_19615</name>
</gene>
<sequence>MKDEQDTTVERVISDMDAAFSRNDVEGLVTLFAEDATIESYLVARVFDRKEGVCRGRAEIRELIRALMKRGVPWGGHEPPIIRGSTVAVEFRAASSDTEKFSVDIIEVRDGKIQSLRAYVGWRALMAGAGAK</sequence>
<reference evidence="2 3" key="1">
    <citation type="submission" date="2021-12" db="EMBL/GenBank/DDBJ databases">
        <title>Discovery of the Pendulisporaceae a myxobacterial family with distinct sporulation behavior and unique specialized metabolism.</title>
        <authorList>
            <person name="Garcia R."/>
            <person name="Popoff A."/>
            <person name="Bader C.D."/>
            <person name="Loehr J."/>
            <person name="Walesch S."/>
            <person name="Walt C."/>
            <person name="Boldt J."/>
            <person name="Bunk B."/>
            <person name="Haeckl F.J.F.P.J."/>
            <person name="Gunesch A.P."/>
            <person name="Birkelbach J."/>
            <person name="Nuebel U."/>
            <person name="Pietschmann T."/>
            <person name="Bach T."/>
            <person name="Mueller R."/>
        </authorList>
    </citation>
    <scope>NUCLEOTIDE SEQUENCE [LARGE SCALE GENOMIC DNA]</scope>
    <source>
        <strain evidence="2 3">MSr11954</strain>
    </source>
</reference>
<evidence type="ECO:0000259" key="1">
    <source>
        <dbReference type="Pfam" id="PF12680"/>
    </source>
</evidence>
<dbReference type="Pfam" id="PF12680">
    <property type="entry name" value="SnoaL_2"/>
    <property type="match status" value="1"/>
</dbReference>
<dbReference type="EMBL" id="CP089984">
    <property type="protein sequence ID" value="WXB19426.1"/>
    <property type="molecule type" value="Genomic_DNA"/>
</dbReference>
<keyword evidence="3" id="KW-1185">Reference proteome</keyword>
<dbReference type="Proteomes" id="UP001370348">
    <property type="component" value="Chromosome"/>
</dbReference>